<dbReference type="Gene3D" id="3.40.50.300">
    <property type="entry name" value="P-loop containing nucleotide triphosphate hydrolases"/>
    <property type="match status" value="1"/>
</dbReference>
<evidence type="ECO:0000313" key="4">
    <source>
        <dbReference type="EMBL" id="KAH7973018.1"/>
    </source>
</evidence>
<evidence type="ECO:0000256" key="1">
    <source>
        <dbReference type="ARBA" id="ARBA00005771"/>
    </source>
</evidence>
<dbReference type="InterPro" id="IPR027417">
    <property type="entry name" value="P-loop_NTPase"/>
</dbReference>
<organism evidence="4 5">
    <name type="scientific">Rhipicephalus sanguineus</name>
    <name type="common">Brown dog tick</name>
    <name type="synonym">Ixodes sanguineus</name>
    <dbReference type="NCBI Taxonomy" id="34632"/>
    <lineage>
        <taxon>Eukaryota</taxon>
        <taxon>Metazoa</taxon>
        <taxon>Ecdysozoa</taxon>
        <taxon>Arthropoda</taxon>
        <taxon>Chelicerata</taxon>
        <taxon>Arachnida</taxon>
        <taxon>Acari</taxon>
        <taxon>Parasitiformes</taxon>
        <taxon>Ixodida</taxon>
        <taxon>Ixodoidea</taxon>
        <taxon>Ixodidae</taxon>
        <taxon>Rhipicephalinae</taxon>
        <taxon>Rhipicephalus</taxon>
        <taxon>Rhipicephalus</taxon>
    </lineage>
</organism>
<protein>
    <recommendedName>
        <fullName evidence="3">Sulfotransferase domain-containing protein</fullName>
    </recommendedName>
</protein>
<sequence>MRYQAQPNDLFIVSYPKCGTTWLQHIAYNIINDHPPPKNQLACWIKMPCLSVQGGRISAGHDKTRPNKTRTAFRSWLYSKDSKYIYLTRNSYGCCVSFFYHMKDMAQYGFQDGTFDQFFDMFVEGKVDFGDSFDHLLSWYEHR</sequence>
<accession>A0A9D4QE05</accession>
<evidence type="ECO:0000256" key="2">
    <source>
        <dbReference type="ARBA" id="ARBA00022679"/>
    </source>
</evidence>
<reference evidence="4" key="1">
    <citation type="journal article" date="2020" name="Cell">
        <title>Large-Scale Comparative Analyses of Tick Genomes Elucidate Their Genetic Diversity and Vector Capacities.</title>
        <authorList>
            <consortium name="Tick Genome and Microbiome Consortium (TIGMIC)"/>
            <person name="Jia N."/>
            <person name="Wang J."/>
            <person name="Shi W."/>
            <person name="Du L."/>
            <person name="Sun Y."/>
            <person name="Zhan W."/>
            <person name="Jiang J.F."/>
            <person name="Wang Q."/>
            <person name="Zhang B."/>
            <person name="Ji P."/>
            <person name="Bell-Sakyi L."/>
            <person name="Cui X.M."/>
            <person name="Yuan T.T."/>
            <person name="Jiang B.G."/>
            <person name="Yang W.F."/>
            <person name="Lam T.T."/>
            <person name="Chang Q.C."/>
            <person name="Ding S.J."/>
            <person name="Wang X.J."/>
            <person name="Zhu J.G."/>
            <person name="Ruan X.D."/>
            <person name="Zhao L."/>
            <person name="Wei J.T."/>
            <person name="Ye R.Z."/>
            <person name="Que T.C."/>
            <person name="Du C.H."/>
            <person name="Zhou Y.H."/>
            <person name="Cheng J.X."/>
            <person name="Dai P.F."/>
            <person name="Guo W.B."/>
            <person name="Han X.H."/>
            <person name="Huang E.J."/>
            <person name="Li L.F."/>
            <person name="Wei W."/>
            <person name="Gao Y.C."/>
            <person name="Liu J.Z."/>
            <person name="Shao H.Z."/>
            <person name="Wang X."/>
            <person name="Wang C.C."/>
            <person name="Yang T.C."/>
            <person name="Huo Q.B."/>
            <person name="Li W."/>
            <person name="Chen H.Y."/>
            <person name="Chen S.E."/>
            <person name="Zhou L.G."/>
            <person name="Ni X.B."/>
            <person name="Tian J.H."/>
            <person name="Sheng Y."/>
            <person name="Liu T."/>
            <person name="Pan Y.S."/>
            <person name="Xia L.Y."/>
            <person name="Li J."/>
            <person name="Zhao F."/>
            <person name="Cao W.C."/>
        </authorList>
    </citation>
    <scope>NUCLEOTIDE SEQUENCE</scope>
    <source>
        <strain evidence="4">Rsan-2018</strain>
    </source>
</reference>
<proteinExistence type="inferred from homology"/>
<dbReference type="SUPFAM" id="SSF52540">
    <property type="entry name" value="P-loop containing nucleoside triphosphate hydrolases"/>
    <property type="match status" value="1"/>
</dbReference>
<comment type="similarity">
    <text evidence="1">Belongs to the sulfotransferase 1 family.</text>
</comment>
<dbReference type="InterPro" id="IPR000863">
    <property type="entry name" value="Sulfotransferase_dom"/>
</dbReference>
<dbReference type="PANTHER" id="PTHR11783">
    <property type="entry name" value="SULFOTRANSFERASE SULT"/>
    <property type="match status" value="1"/>
</dbReference>
<dbReference type="Proteomes" id="UP000821837">
    <property type="component" value="Chromosome 11"/>
</dbReference>
<dbReference type="AlphaFoldDB" id="A0A9D4QE05"/>
<feature type="domain" description="Sulfotransferase" evidence="3">
    <location>
        <begin position="7"/>
        <end position="143"/>
    </location>
</feature>
<name>A0A9D4QE05_RHISA</name>
<gene>
    <name evidence="4" type="ORF">HPB52_020451</name>
</gene>
<evidence type="ECO:0000259" key="3">
    <source>
        <dbReference type="Pfam" id="PF00685"/>
    </source>
</evidence>
<reference evidence="4" key="2">
    <citation type="submission" date="2021-09" db="EMBL/GenBank/DDBJ databases">
        <authorList>
            <person name="Jia N."/>
            <person name="Wang J."/>
            <person name="Shi W."/>
            <person name="Du L."/>
            <person name="Sun Y."/>
            <person name="Zhan W."/>
            <person name="Jiang J."/>
            <person name="Wang Q."/>
            <person name="Zhang B."/>
            <person name="Ji P."/>
            <person name="Sakyi L.B."/>
            <person name="Cui X."/>
            <person name="Yuan T."/>
            <person name="Jiang B."/>
            <person name="Yang W."/>
            <person name="Lam T.T.-Y."/>
            <person name="Chang Q."/>
            <person name="Ding S."/>
            <person name="Wang X."/>
            <person name="Zhu J."/>
            <person name="Ruan X."/>
            <person name="Zhao L."/>
            <person name="Wei J."/>
            <person name="Que T."/>
            <person name="Du C."/>
            <person name="Cheng J."/>
            <person name="Dai P."/>
            <person name="Han X."/>
            <person name="Huang E."/>
            <person name="Gao Y."/>
            <person name="Liu J."/>
            <person name="Shao H."/>
            <person name="Ye R."/>
            <person name="Li L."/>
            <person name="Wei W."/>
            <person name="Wang X."/>
            <person name="Wang C."/>
            <person name="Huo Q."/>
            <person name="Li W."/>
            <person name="Guo W."/>
            <person name="Chen H."/>
            <person name="Chen S."/>
            <person name="Zhou L."/>
            <person name="Zhou L."/>
            <person name="Ni X."/>
            <person name="Tian J."/>
            <person name="Zhou Y."/>
            <person name="Sheng Y."/>
            <person name="Liu T."/>
            <person name="Pan Y."/>
            <person name="Xia L."/>
            <person name="Li J."/>
            <person name="Zhao F."/>
            <person name="Cao W."/>
        </authorList>
    </citation>
    <scope>NUCLEOTIDE SEQUENCE</scope>
    <source>
        <strain evidence="4">Rsan-2018</strain>
        <tissue evidence="4">Larvae</tissue>
    </source>
</reference>
<dbReference type="EMBL" id="JABSTV010001247">
    <property type="protein sequence ID" value="KAH7973018.1"/>
    <property type="molecule type" value="Genomic_DNA"/>
</dbReference>
<comment type="caution">
    <text evidence="4">The sequence shown here is derived from an EMBL/GenBank/DDBJ whole genome shotgun (WGS) entry which is preliminary data.</text>
</comment>
<keyword evidence="5" id="KW-1185">Reference proteome</keyword>
<evidence type="ECO:0000313" key="5">
    <source>
        <dbReference type="Proteomes" id="UP000821837"/>
    </source>
</evidence>
<dbReference type="GO" id="GO:0008146">
    <property type="term" value="F:sulfotransferase activity"/>
    <property type="evidence" value="ECO:0007669"/>
    <property type="project" value="InterPro"/>
</dbReference>
<keyword evidence="2" id="KW-0808">Transferase</keyword>
<dbReference type="Pfam" id="PF00685">
    <property type="entry name" value="Sulfotransfer_1"/>
    <property type="match status" value="1"/>
</dbReference>